<dbReference type="AlphaFoldDB" id="A0A2N0YY19"/>
<keyword evidence="2" id="KW-1185">Reference proteome</keyword>
<dbReference type="RefSeq" id="WP_101178704.1">
    <property type="nucleotide sequence ID" value="NZ_PISE01000046.1"/>
</dbReference>
<dbReference type="Proteomes" id="UP000233375">
    <property type="component" value="Unassembled WGS sequence"/>
</dbReference>
<evidence type="ECO:0000313" key="1">
    <source>
        <dbReference type="EMBL" id="PKG22153.1"/>
    </source>
</evidence>
<dbReference type="InterPro" id="IPR025613">
    <property type="entry name" value="YlbE"/>
</dbReference>
<name>A0A2N0YY19_9BACI</name>
<comment type="caution">
    <text evidence="1">The sequence shown here is derived from an EMBL/GenBank/DDBJ whole genome shotgun (WGS) entry which is preliminary data.</text>
</comment>
<organism evidence="1 2">
    <name type="scientific">Niallia nealsonii</name>
    <dbReference type="NCBI Taxonomy" id="115979"/>
    <lineage>
        <taxon>Bacteria</taxon>
        <taxon>Bacillati</taxon>
        <taxon>Bacillota</taxon>
        <taxon>Bacilli</taxon>
        <taxon>Bacillales</taxon>
        <taxon>Bacillaceae</taxon>
        <taxon>Niallia</taxon>
    </lineage>
</organism>
<dbReference type="EMBL" id="PISE01000046">
    <property type="protein sequence ID" value="PKG22153.1"/>
    <property type="molecule type" value="Genomic_DNA"/>
</dbReference>
<evidence type="ECO:0008006" key="3">
    <source>
        <dbReference type="Google" id="ProtNLM"/>
    </source>
</evidence>
<dbReference type="OrthoDB" id="1646085at2"/>
<dbReference type="Pfam" id="PF14003">
    <property type="entry name" value="YlbE"/>
    <property type="match status" value="1"/>
</dbReference>
<accession>A0A2N0YY19</accession>
<reference evidence="1 2" key="1">
    <citation type="journal article" date="2003" name="Int. J. Syst. Evol. Microbiol.">
        <title>Bacillus nealsonii sp. nov., isolated from a spacecraft-assembly facility, whose spores are gamma-radiation resistant.</title>
        <authorList>
            <person name="Venkateswaran K."/>
            <person name="Kempf M."/>
            <person name="Chen F."/>
            <person name="Satomi M."/>
            <person name="Nicholson W."/>
            <person name="Kern R."/>
        </authorList>
    </citation>
    <scope>NUCLEOTIDE SEQUENCE [LARGE SCALE GENOMIC DNA]</scope>
    <source>
        <strain evidence="1 2">FO-92</strain>
    </source>
</reference>
<evidence type="ECO:0000313" key="2">
    <source>
        <dbReference type="Proteomes" id="UP000233375"/>
    </source>
</evidence>
<protein>
    <recommendedName>
        <fullName evidence="3">YlbE-like protein</fullName>
    </recommendedName>
</protein>
<gene>
    <name evidence="1" type="ORF">CWS01_18590</name>
</gene>
<proteinExistence type="predicted"/>
<sequence>MRSTIKEYISQNPELQRFIREQPQWYRELSRNPNELEAFEIASLHYYKKTIPDHIAKFSNGVQMASMMVSMFQAMNAQS</sequence>